<gene>
    <name evidence="1" type="ORF">N5J06_10930</name>
</gene>
<dbReference type="RefSeq" id="WP_260782089.1">
    <property type="nucleotide sequence ID" value="NZ_JAOCQI010000002.1"/>
</dbReference>
<evidence type="ECO:0000313" key="1">
    <source>
        <dbReference type="EMBL" id="MCT7311461.1"/>
    </source>
</evidence>
<dbReference type="EMBL" id="JAOCQI010000002">
    <property type="protein sequence ID" value="MCT7311461.1"/>
    <property type="molecule type" value="Genomic_DNA"/>
</dbReference>
<dbReference type="Pfam" id="PF05345">
    <property type="entry name" value="He_PIG"/>
    <property type="match status" value="2"/>
</dbReference>
<dbReference type="Gene3D" id="2.60.40.10">
    <property type="entry name" value="Immunoglobulins"/>
    <property type="match status" value="2"/>
</dbReference>
<reference evidence="1 2" key="1">
    <citation type="journal article" date="2023" name="Front. Microbiol.">
        <title>Ralstonia chuxiongensis sp. nov., Ralstonia mojiangensis sp. nov., and Ralstonia soli sp. nov., isolated from tobacco fields, are three novel species in the family Burkholderiaceae.</title>
        <authorList>
            <person name="Lu C.H."/>
            <person name="Zhang Y.Y."/>
            <person name="Jiang N."/>
            <person name="Chen W."/>
            <person name="Shao X."/>
            <person name="Zhao Z.M."/>
            <person name="Lu W.L."/>
            <person name="Hu X."/>
            <person name="Xi Y.X."/>
            <person name="Zou S.Y."/>
            <person name="Wei Q.J."/>
            <person name="Lin Z.L."/>
            <person name="Gong L."/>
            <person name="Gai X.T."/>
            <person name="Zhang L.Q."/>
            <person name="Li J.Y."/>
            <person name="Jin Y."/>
            <person name="Xia Z.Y."/>
        </authorList>
    </citation>
    <scope>NUCLEOTIDE SEQUENCE [LARGE SCALE GENOMIC DNA]</scope>
    <source>
        <strain evidence="1 2">22TCJT01-1</strain>
    </source>
</reference>
<dbReference type="InterPro" id="IPR013783">
    <property type="entry name" value="Ig-like_fold"/>
</dbReference>
<sequence length="364" mass="36430">MMSKKTKNGRESFMKVWQASRVWQSSLIVMAVALGVAACGGGGDSSGGSQGVGSGTAGQNSCAPNLCVSLSYSAPTLFRLLAVNIPPNSASATAGLSTHYVLKSGTLPPGITLDASSGALSGTPTADGSYSAVVQLTVDGYSGSVSSNVQITITDPKLTYAAPSYLLGANSIPVNGMIAGVGAKPSAITFNLPTGLSTSAVISKPAGVQFSVVGSVPLPPGLTLDQNTGAISGTPNTPGVWFTRVQAAIPAQGQSFSVVSTTAFSVAAVIQEHAGQTAASVSMPVVVEPGTAVTPEVLQGAGDFSTTMVFNPATQIITVTPGATPPSATPGTYLVANYERFSLADGTIATARAVEVVDSTINVR</sequence>
<organism evidence="1 2">
    <name type="scientific">Ralstonia mojiangensis</name>
    <dbReference type="NCBI Taxonomy" id="2953895"/>
    <lineage>
        <taxon>Bacteria</taxon>
        <taxon>Pseudomonadati</taxon>
        <taxon>Pseudomonadota</taxon>
        <taxon>Betaproteobacteria</taxon>
        <taxon>Burkholderiales</taxon>
        <taxon>Burkholderiaceae</taxon>
        <taxon>Ralstonia</taxon>
    </lineage>
</organism>
<comment type="caution">
    <text evidence="1">The sequence shown here is derived from an EMBL/GenBank/DDBJ whole genome shotgun (WGS) entry which is preliminary data.</text>
</comment>
<evidence type="ECO:0000313" key="2">
    <source>
        <dbReference type="Proteomes" id="UP001164420"/>
    </source>
</evidence>
<accession>A0ABT2L802</accession>
<keyword evidence="2" id="KW-1185">Reference proteome</keyword>
<name>A0ABT2L802_9RALS</name>
<proteinExistence type="predicted"/>
<dbReference type="InterPro" id="IPR015919">
    <property type="entry name" value="Cadherin-like_sf"/>
</dbReference>
<protein>
    <submittedName>
        <fullName evidence="1">Ig domain-containing protein</fullName>
    </submittedName>
</protein>
<dbReference type="SUPFAM" id="SSF49313">
    <property type="entry name" value="Cadherin-like"/>
    <property type="match status" value="1"/>
</dbReference>
<dbReference type="Proteomes" id="UP001164420">
    <property type="component" value="Unassembled WGS sequence"/>
</dbReference>